<proteinExistence type="predicted"/>
<dbReference type="InterPro" id="IPR029033">
    <property type="entry name" value="His_PPase_superfam"/>
</dbReference>
<accession>A0A183VGA8</accession>
<keyword evidence="1" id="KW-1185">Reference proteome</keyword>
<reference evidence="2" key="1">
    <citation type="submission" date="2016-06" db="UniProtKB">
        <authorList>
            <consortium name="WormBaseParasite"/>
        </authorList>
    </citation>
    <scope>IDENTIFICATION</scope>
</reference>
<sequence>LTPTDGINFEVEIAKVRGGGILWAMINNFDLKLFCLDPANEAKPQCKWMKNVKYYAFSSHDNVISALMATLGAKTSLVPIGYPSYSSCLSLELWNTSSGPSIRLCQDTWSPNTNMWEEQPTPPPPNDRTTSDAVTLHTSLLSHNPKVYITYVEHHNSNLSGFRYASKGQTTVYVGNNYVHVSQYDVAIMHCCAIAILRERIKVDNGGPLEQLAYVKHWFVRCQI</sequence>
<dbReference type="Gene3D" id="3.40.50.1240">
    <property type="entry name" value="Phosphoglycerate mutase-like"/>
    <property type="match status" value="1"/>
</dbReference>
<dbReference type="Proteomes" id="UP000050794">
    <property type="component" value="Unassembled WGS sequence"/>
</dbReference>
<evidence type="ECO:0000313" key="2">
    <source>
        <dbReference type="WBParaSite" id="TCNE_0001978201-mRNA-1"/>
    </source>
</evidence>
<dbReference type="GO" id="GO:0016791">
    <property type="term" value="F:phosphatase activity"/>
    <property type="evidence" value="ECO:0007669"/>
    <property type="project" value="UniProtKB-ARBA"/>
</dbReference>
<dbReference type="Pfam" id="PF00328">
    <property type="entry name" value="His_Phos_2"/>
    <property type="match status" value="1"/>
</dbReference>
<dbReference type="AlphaFoldDB" id="A0A183VGA8"/>
<name>A0A183VGA8_TOXCA</name>
<evidence type="ECO:0000313" key="1">
    <source>
        <dbReference type="Proteomes" id="UP000050794"/>
    </source>
</evidence>
<protein>
    <submittedName>
        <fullName evidence="2">Acid sphingomyelinase-like phosphodiesterase 3b</fullName>
    </submittedName>
</protein>
<dbReference type="InterPro" id="IPR000560">
    <property type="entry name" value="His_Pase_clade-2"/>
</dbReference>
<dbReference type="SUPFAM" id="SSF53254">
    <property type="entry name" value="Phosphoglycerate mutase-like"/>
    <property type="match status" value="1"/>
</dbReference>
<dbReference type="WBParaSite" id="TCNE_0001978201-mRNA-1">
    <property type="protein sequence ID" value="TCNE_0001978201-mRNA-1"/>
    <property type="gene ID" value="TCNE_0001978201"/>
</dbReference>
<organism evidence="1 2">
    <name type="scientific">Toxocara canis</name>
    <name type="common">Canine roundworm</name>
    <dbReference type="NCBI Taxonomy" id="6265"/>
    <lineage>
        <taxon>Eukaryota</taxon>
        <taxon>Metazoa</taxon>
        <taxon>Ecdysozoa</taxon>
        <taxon>Nematoda</taxon>
        <taxon>Chromadorea</taxon>
        <taxon>Rhabditida</taxon>
        <taxon>Spirurina</taxon>
        <taxon>Ascaridomorpha</taxon>
        <taxon>Ascaridoidea</taxon>
        <taxon>Toxocaridae</taxon>
        <taxon>Toxocara</taxon>
    </lineage>
</organism>